<dbReference type="Proteomes" id="UP000664521">
    <property type="component" value="Unassembled WGS sequence"/>
</dbReference>
<feature type="region of interest" description="Disordered" evidence="2">
    <location>
        <begin position="544"/>
        <end position="571"/>
    </location>
</feature>
<dbReference type="GO" id="GO:0006508">
    <property type="term" value="P:proteolysis"/>
    <property type="evidence" value="ECO:0007669"/>
    <property type="project" value="InterPro"/>
</dbReference>
<dbReference type="PROSITE" id="PS51767">
    <property type="entry name" value="PEPTIDASE_A1"/>
    <property type="match status" value="1"/>
</dbReference>
<keyword evidence="3" id="KW-0812">Transmembrane</keyword>
<dbReference type="GO" id="GO:0031505">
    <property type="term" value="P:fungal-type cell wall organization"/>
    <property type="evidence" value="ECO:0007669"/>
    <property type="project" value="TreeGrafter"/>
</dbReference>
<dbReference type="SUPFAM" id="SSF50630">
    <property type="entry name" value="Acid proteases"/>
    <property type="match status" value="1"/>
</dbReference>
<keyword evidence="6" id="KW-1185">Reference proteome</keyword>
<sequence>MPGPNNRPAPFSWPPSQSWDGDDGAWSSFYVRVGTPEQSVRLLPSTAGQATWVVMDGGCPSPSPASCSDDRGRLVNLNESSSRDELGLYTLELELNLGHNDTGDFGLDRLGLGTTASSGGPSLDSQLVIGIETNNYRVGMFGLDHQPTNVSSFAQSYTSFLTSLKTQDFIPSLSWAYTAGAKYRSKGVFGSLTLGGYDASRFTPNSISFTLAPDAQRDLVVGLQSVVASFGNGSSQSLLPSPILTFIDSTLPYIYLPTAACQAFEDGFGLVWNSTYNLYFLDENLHQKLINSNLNFTFTIGNDVSSPSTVDIVLPYASFDQLMGPPILANSTPYFPIRRAANDSQYTLGRTFLQEAYVITNYDNSTFSVAQSRFDDGAQAQIIAITSDNSTTPSNNSAAVSTENHISRGTVIGIATGSSIALIMILVVISFLVRRRMKVKSRRGKEFNIPESKPSMASFPQEIGRNSLQESYPELHDDPLAELFNQDMVSGSYKEIKELPDWQGQALHELDTGTMQYSELHDMATAELPSQDMKPISGTEIERLSSGSTHIPKDLDPTSDSRASSAASQPQEMYTNRFTFLRIREKIAMASPMEAPSSSANRWSDTSLLKPRPALAVAFSKSSPLLPISKYNTRSKSSSPARDHA</sequence>
<dbReference type="InterPro" id="IPR034164">
    <property type="entry name" value="Pepsin-like_dom"/>
</dbReference>
<evidence type="ECO:0000313" key="5">
    <source>
        <dbReference type="EMBL" id="CAF9939109.1"/>
    </source>
</evidence>
<dbReference type="GO" id="GO:0004190">
    <property type="term" value="F:aspartic-type endopeptidase activity"/>
    <property type="evidence" value="ECO:0007669"/>
    <property type="project" value="InterPro"/>
</dbReference>
<dbReference type="InterPro" id="IPR001461">
    <property type="entry name" value="Aspartic_peptidase_A1"/>
</dbReference>
<keyword evidence="3" id="KW-0472">Membrane</keyword>
<dbReference type="OrthoDB" id="4074350at2759"/>
<dbReference type="GO" id="GO:0009277">
    <property type="term" value="C:fungal-type cell wall"/>
    <property type="evidence" value="ECO:0007669"/>
    <property type="project" value="TreeGrafter"/>
</dbReference>
<dbReference type="InterPro" id="IPR021109">
    <property type="entry name" value="Peptidase_aspartic_dom_sf"/>
</dbReference>
<reference evidence="5" key="1">
    <citation type="submission" date="2021-03" db="EMBL/GenBank/DDBJ databases">
        <authorList>
            <person name="Tagirdzhanova G."/>
        </authorList>
    </citation>
    <scope>NUCLEOTIDE SEQUENCE</scope>
</reference>
<evidence type="ECO:0000256" key="2">
    <source>
        <dbReference type="SAM" id="MobiDB-lite"/>
    </source>
</evidence>
<comment type="similarity">
    <text evidence="1">Belongs to the peptidase A1 family.</text>
</comment>
<evidence type="ECO:0000259" key="4">
    <source>
        <dbReference type="PROSITE" id="PS51767"/>
    </source>
</evidence>
<dbReference type="CDD" id="cd05471">
    <property type="entry name" value="pepsin_like"/>
    <property type="match status" value="1"/>
</dbReference>
<dbReference type="AlphaFoldDB" id="A0A8H3PFA0"/>
<feature type="transmembrane region" description="Helical" evidence="3">
    <location>
        <begin position="411"/>
        <end position="433"/>
    </location>
</feature>
<evidence type="ECO:0000313" key="6">
    <source>
        <dbReference type="Proteomes" id="UP000664521"/>
    </source>
</evidence>
<organism evidence="5 6">
    <name type="scientific">Heterodermia speciosa</name>
    <dbReference type="NCBI Taxonomy" id="116794"/>
    <lineage>
        <taxon>Eukaryota</taxon>
        <taxon>Fungi</taxon>
        <taxon>Dikarya</taxon>
        <taxon>Ascomycota</taxon>
        <taxon>Pezizomycotina</taxon>
        <taxon>Lecanoromycetes</taxon>
        <taxon>OSLEUM clade</taxon>
        <taxon>Lecanoromycetidae</taxon>
        <taxon>Caliciales</taxon>
        <taxon>Physciaceae</taxon>
        <taxon>Heterodermia</taxon>
    </lineage>
</organism>
<accession>A0A8H3PFA0</accession>
<protein>
    <recommendedName>
        <fullName evidence="4">Peptidase A1 domain-containing protein</fullName>
    </recommendedName>
</protein>
<dbReference type="EMBL" id="CAJPDS010000125">
    <property type="protein sequence ID" value="CAF9939109.1"/>
    <property type="molecule type" value="Genomic_DNA"/>
</dbReference>
<dbReference type="Pfam" id="PF00026">
    <property type="entry name" value="Asp"/>
    <property type="match status" value="1"/>
</dbReference>
<dbReference type="InterPro" id="IPR033121">
    <property type="entry name" value="PEPTIDASE_A1"/>
</dbReference>
<dbReference type="PANTHER" id="PTHR47965">
    <property type="entry name" value="ASPARTYL PROTEASE-RELATED"/>
    <property type="match status" value="1"/>
</dbReference>
<keyword evidence="3" id="KW-1133">Transmembrane helix</keyword>
<feature type="domain" description="Peptidase A1" evidence="4">
    <location>
        <begin position="27"/>
        <end position="370"/>
    </location>
</feature>
<feature type="compositionally biased region" description="Polar residues" evidence="2">
    <location>
        <begin position="558"/>
        <end position="571"/>
    </location>
</feature>
<name>A0A8H3PFA0_9LECA</name>
<dbReference type="GO" id="GO:0005576">
    <property type="term" value="C:extracellular region"/>
    <property type="evidence" value="ECO:0007669"/>
    <property type="project" value="TreeGrafter"/>
</dbReference>
<evidence type="ECO:0000256" key="1">
    <source>
        <dbReference type="ARBA" id="ARBA00007447"/>
    </source>
</evidence>
<comment type="caution">
    <text evidence="5">The sequence shown here is derived from an EMBL/GenBank/DDBJ whole genome shotgun (WGS) entry which is preliminary data.</text>
</comment>
<dbReference type="PRINTS" id="PR00792">
    <property type="entry name" value="PEPSIN"/>
</dbReference>
<dbReference type="PANTHER" id="PTHR47965:SF101">
    <property type="entry name" value="HYPOTHETICAL ASPARTYL PROTEASE (EUROFUNG)-RELATED"/>
    <property type="match status" value="1"/>
</dbReference>
<evidence type="ECO:0000256" key="3">
    <source>
        <dbReference type="SAM" id="Phobius"/>
    </source>
</evidence>
<proteinExistence type="inferred from homology"/>
<gene>
    <name evidence="5" type="ORF">HETSPECPRED_001484</name>
</gene>
<dbReference type="Gene3D" id="2.40.70.10">
    <property type="entry name" value="Acid Proteases"/>
    <property type="match status" value="2"/>
</dbReference>